<name>A0A6M2DVM1_XENCH</name>
<dbReference type="Gene3D" id="1.25.40.10">
    <property type="entry name" value="Tetratricopeptide repeat domain"/>
    <property type="match status" value="2"/>
</dbReference>
<dbReference type="SUPFAM" id="SSF48452">
    <property type="entry name" value="TPR-like"/>
    <property type="match status" value="1"/>
</dbReference>
<dbReference type="AlphaFoldDB" id="A0A6M2DVM1"/>
<reference evidence="1" key="1">
    <citation type="submission" date="2020-03" db="EMBL/GenBank/DDBJ databases">
        <title>Transcriptomic Profiling of the Digestive Tract of the Rat Flea, Xenopsylla cheopis, Following Blood Feeding and Infection with Yersinia pestis.</title>
        <authorList>
            <person name="Bland D.M."/>
            <person name="Martens C.A."/>
            <person name="Virtaneva K."/>
            <person name="Kanakabandi K."/>
            <person name="Long D."/>
            <person name="Rosenke R."/>
            <person name="Saturday G.A."/>
            <person name="Hoyt F.H."/>
            <person name="Bruno D.P."/>
            <person name="Ribeiro J.M.C."/>
            <person name="Hinnebusch J."/>
        </authorList>
    </citation>
    <scope>NUCLEOTIDE SEQUENCE</scope>
</reference>
<protein>
    <submittedName>
        <fullName evidence="1">Putative product</fullName>
    </submittedName>
</protein>
<sequence length="254" mass="29693">MHALHLFVITLILATEHLLLNDQCFYKFQYNVLAATLNNIAFTYKLLGESTMVNKDKKSIYFRKGLEIMEITNGLALKNEHTSSALMSIGIFHDRLGDLAKSERNIREIIKHYRTALTTYNKLYEFQQTYLCKEHIEVLKSFSLIGYTAKRLAIVLDKVDPNEASTCYQLALQIYGEIYEIQKSSFSKYDTVWKNLHNLAETYKMFGVFLMNKDVKQSRKYLQDALDIYEKLGEKDCKYLDQVPFVRSKLKFLI</sequence>
<accession>A0A6M2DVM1</accession>
<organism evidence="1">
    <name type="scientific">Xenopsylla cheopis</name>
    <name type="common">Oriental rat flea</name>
    <name type="synonym">Pulex cheopis</name>
    <dbReference type="NCBI Taxonomy" id="163159"/>
    <lineage>
        <taxon>Eukaryota</taxon>
        <taxon>Metazoa</taxon>
        <taxon>Ecdysozoa</taxon>
        <taxon>Arthropoda</taxon>
        <taxon>Hexapoda</taxon>
        <taxon>Insecta</taxon>
        <taxon>Pterygota</taxon>
        <taxon>Neoptera</taxon>
        <taxon>Endopterygota</taxon>
        <taxon>Siphonaptera</taxon>
        <taxon>Pulicidae</taxon>
        <taxon>Xenopsyllinae</taxon>
        <taxon>Xenopsylla</taxon>
    </lineage>
</organism>
<dbReference type="InterPro" id="IPR011990">
    <property type="entry name" value="TPR-like_helical_dom_sf"/>
</dbReference>
<evidence type="ECO:0000313" key="1">
    <source>
        <dbReference type="EMBL" id="NOV50262.1"/>
    </source>
</evidence>
<dbReference type="EMBL" id="GIIL01006536">
    <property type="protein sequence ID" value="NOV50262.1"/>
    <property type="molecule type" value="Transcribed_RNA"/>
</dbReference>
<proteinExistence type="predicted"/>